<evidence type="ECO:0000313" key="5">
    <source>
        <dbReference type="Proteomes" id="UP000245535"/>
    </source>
</evidence>
<dbReference type="PANTHER" id="PTHR43072">
    <property type="entry name" value="N-ACETYLTRANSFERASE"/>
    <property type="match status" value="1"/>
</dbReference>
<gene>
    <name evidence="4" type="ORF">BC781_10656</name>
</gene>
<dbReference type="PROSITE" id="PS51186">
    <property type="entry name" value="GNAT"/>
    <property type="match status" value="1"/>
</dbReference>
<proteinExistence type="predicted"/>
<dbReference type="PANTHER" id="PTHR43072:SF23">
    <property type="entry name" value="UPF0039 PROTEIN C11D3.02C"/>
    <property type="match status" value="1"/>
</dbReference>
<dbReference type="Pfam" id="PF00583">
    <property type="entry name" value="Acetyltransf_1"/>
    <property type="match status" value="1"/>
</dbReference>
<sequence>MKELSIRPLKAEDWKRVAHIYEEGIATGNATFQQEAPTWDSWDNSHMQSCRFVVEVDTKVVAWAALSKVSDRCVYAGVAEVSVYVGSEARGMKLGQKLLQKLITESENRGIWTLQAGIFPENEVSIYLHEKLGFRKIGYREKIGQMNGVWRDTVLLERRSKII</sequence>
<evidence type="ECO:0000256" key="1">
    <source>
        <dbReference type="ARBA" id="ARBA00022679"/>
    </source>
</evidence>
<evidence type="ECO:0000256" key="2">
    <source>
        <dbReference type="ARBA" id="ARBA00023315"/>
    </source>
</evidence>
<dbReference type="InterPro" id="IPR000182">
    <property type="entry name" value="GNAT_dom"/>
</dbReference>
<dbReference type="Proteomes" id="UP000245535">
    <property type="component" value="Unassembled WGS sequence"/>
</dbReference>
<evidence type="ECO:0000313" key="4">
    <source>
        <dbReference type="EMBL" id="PWJ39155.1"/>
    </source>
</evidence>
<dbReference type="SUPFAM" id="SSF55729">
    <property type="entry name" value="Acyl-CoA N-acyltransferases (Nat)"/>
    <property type="match status" value="1"/>
</dbReference>
<dbReference type="RefSeq" id="WP_109620934.1">
    <property type="nucleotide sequence ID" value="NZ_QGDO01000006.1"/>
</dbReference>
<accession>A0A315Z6X4</accession>
<dbReference type="AlphaFoldDB" id="A0A315Z6X4"/>
<dbReference type="InterPro" id="IPR016181">
    <property type="entry name" value="Acyl_CoA_acyltransferase"/>
</dbReference>
<dbReference type="CDD" id="cd04301">
    <property type="entry name" value="NAT_SF"/>
    <property type="match status" value="1"/>
</dbReference>
<name>A0A315Z6X4_SEDFL</name>
<feature type="domain" description="N-acetyltransferase" evidence="3">
    <location>
        <begin position="4"/>
        <end position="157"/>
    </location>
</feature>
<protein>
    <submittedName>
        <fullName evidence="4">Phosphinothricin acetyltransferase</fullName>
    </submittedName>
</protein>
<dbReference type="GO" id="GO:0016747">
    <property type="term" value="F:acyltransferase activity, transferring groups other than amino-acyl groups"/>
    <property type="evidence" value="ECO:0007669"/>
    <property type="project" value="InterPro"/>
</dbReference>
<keyword evidence="1 4" id="KW-0808">Transferase</keyword>
<organism evidence="4 5">
    <name type="scientific">Sediminitomix flava</name>
    <dbReference type="NCBI Taxonomy" id="379075"/>
    <lineage>
        <taxon>Bacteria</taxon>
        <taxon>Pseudomonadati</taxon>
        <taxon>Bacteroidota</taxon>
        <taxon>Cytophagia</taxon>
        <taxon>Cytophagales</taxon>
        <taxon>Flammeovirgaceae</taxon>
        <taxon>Sediminitomix</taxon>
    </lineage>
</organism>
<comment type="caution">
    <text evidence="4">The sequence shown here is derived from an EMBL/GenBank/DDBJ whole genome shotgun (WGS) entry which is preliminary data.</text>
</comment>
<dbReference type="Gene3D" id="3.40.630.30">
    <property type="match status" value="1"/>
</dbReference>
<keyword evidence="5" id="KW-1185">Reference proteome</keyword>
<evidence type="ECO:0000259" key="3">
    <source>
        <dbReference type="PROSITE" id="PS51186"/>
    </source>
</evidence>
<dbReference type="EMBL" id="QGDO01000006">
    <property type="protein sequence ID" value="PWJ39155.1"/>
    <property type="molecule type" value="Genomic_DNA"/>
</dbReference>
<dbReference type="OrthoDB" id="9799096at2"/>
<keyword evidence="2" id="KW-0012">Acyltransferase</keyword>
<reference evidence="4 5" key="1">
    <citation type="submission" date="2018-03" db="EMBL/GenBank/DDBJ databases">
        <title>Genomic Encyclopedia of Archaeal and Bacterial Type Strains, Phase II (KMG-II): from individual species to whole genera.</title>
        <authorList>
            <person name="Goeker M."/>
        </authorList>
    </citation>
    <scope>NUCLEOTIDE SEQUENCE [LARGE SCALE GENOMIC DNA]</scope>
    <source>
        <strain evidence="4 5">DSM 28229</strain>
    </source>
</reference>